<organism evidence="1">
    <name type="scientific">Physcomitrium patens</name>
    <name type="common">Spreading-leaved earth moss</name>
    <name type="synonym">Physcomitrella patens</name>
    <dbReference type="NCBI Taxonomy" id="3218"/>
    <lineage>
        <taxon>Eukaryota</taxon>
        <taxon>Viridiplantae</taxon>
        <taxon>Streptophyta</taxon>
        <taxon>Embryophyta</taxon>
        <taxon>Bryophyta</taxon>
        <taxon>Bryophytina</taxon>
        <taxon>Bryopsida</taxon>
        <taxon>Funariidae</taxon>
        <taxon>Funariales</taxon>
        <taxon>Funariaceae</taxon>
        <taxon>Physcomitrium</taxon>
    </lineage>
</organism>
<dbReference type="Proteomes" id="UP000006727">
    <property type="component" value="Chromosome 19"/>
</dbReference>
<dbReference type="InParanoid" id="A0A2K1IWQ8"/>
<evidence type="ECO:0000313" key="1">
    <source>
        <dbReference type="EMBL" id="PNR33716.1"/>
    </source>
</evidence>
<dbReference type="Gramene" id="Pp3c19_1310V3.1">
    <property type="protein sequence ID" value="Pp3c19_1310V3.1"/>
    <property type="gene ID" value="Pp3c19_1310"/>
</dbReference>
<dbReference type="PANTHER" id="PTHR46993">
    <property type="entry name" value="MYB TRANSCRIPTION FACTOR"/>
    <property type="match status" value="1"/>
</dbReference>
<evidence type="ECO:0000313" key="3">
    <source>
        <dbReference type="Proteomes" id="UP000006727"/>
    </source>
</evidence>
<dbReference type="PANTHER" id="PTHR46993:SF6">
    <property type="entry name" value="MYB TRANSCRIPTION FACTOR"/>
    <property type="match status" value="1"/>
</dbReference>
<protein>
    <submittedName>
        <fullName evidence="1 2">Uncharacterized protein</fullName>
    </submittedName>
</protein>
<accession>A0A2K1IWQ8</accession>
<gene>
    <name evidence="1" type="ORF">PHYPA_023532</name>
</gene>
<dbReference type="AlphaFoldDB" id="A0A2K1IWQ8"/>
<name>A0A2K1IWQ8_PHYPA</name>
<reference evidence="1 3" key="1">
    <citation type="journal article" date="2008" name="Science">
        <title>The Physcomitrella genome reveals evolutionary insights into the conquest of land by plants.</title>
        <authorList>
            <person name="Rensing S."/>
            <person name="Lang D."/>
            <person name="Zimmer A."/>
            <person name="Terry A."/>
            <person name="Salamov A."/>
            <person name="Shapiro H."/>
            <person name="Nishiyama T."/>
            <person name="Perroud P.-F."/>
            <person name="Lindquist E."/>
            <person name="Kamisugi Y."/>
            <person name="Tanahashi T."/>
            <person name="Sakakibara K."/>
            <person name="Fujita T."/>
            <person name="Oishi K."/>
            <person name="Shin-I T."/>
            <person name="Kuroki Y."/>
            <person name="Toyoda A."/>
            <person name="Suzuki Y."/>
            <person name="Hashimoto A."/>
            <person name="Yamaguchi K."/>
            <person name="Sugano A."/>
            <person name="Kohara Y."/>
            <person name="Fujiyama A."/>
            <person name="Anterola A."/>
            <person name="Aoki S."/>
            <person name="Ashton N."/>
            <person name="Barbazuk W.B."/>
            <person name="Barker E."/>
            <person name="Bennetzen J."/>
            <person name="Bezanilla M."/>
            <person name="Blankenship R."/>
            <person name="Cho S.H."/>
            <person name="Dutcher S."/>
            <person name="Estelle M."/>
            <person name="Fawcett J.A."/>
            <person name="Gundlach H."/>
            <person name="Hanada K."/>
            <person name="Heyl A."/>
            <person name="Hicks K.A."/>
            <person name="Hugh J."/>
            <person name="Lohr M."/>
            <person name="Mayer K."/>
            <person name="Melkozernov A."/>
            <person name="Murata T."/>
            <person name="Nelson D."/>
            <person name="Pils B."/>
            <person name="Prigge M."/>
            <person name="Reiss B."/>
            <person name="Renner T."/>
            <person name="Rombauts S."/>
            <person name="Rushton P."/>
            <person name="Sanderfoot A."/>
            <person name="Schween G."/>
            <person name="Shiu S.-H."/>
            <person name="Stueber K."/>
            <person name="Theodoulou F.L."/>
            <person name="Tu H."/>
            <person name="Van de Peer Y."/>
            <person name="Verrier P.J."/>
            <person name="Waters E."/>
            <person name="Wood A."/>
            <person name="Yang L."/>
            <person name="Cove D."/>
            <person name="Cuming A."/>
            <person name="Hasebe M."/>
            <person name="Lucas S."/>
            <person name="Mishler D.B."/>
            <person name="Reski R."/>
            <person name="Grigoriev I."/>
            <person name="Quatrano R.S."/>
            <person name="Boore J.L."/>
        </authorList>
    </citation>
    <scope>NUCLEOTIDE SEQUENCE [LARGE SCALE GENOMIC DNA]</scope>
    <source>
        <strain evidence="2 3">cv. Gransden 2004</strain>
    </source>
</reference>
<sequence length="209" mass="24459">MAIPDSEDRIFHDIQETLIDRKFKELEGALRVSQSELQNILKVKFAEIKRSVVVLEDVHYLLKKLIKDQTEVCKQHVCFKNPRTPSGLGLSILNLPPLAHAQDLEDDNMYEELFWSLSQITSIVDLMYGGQKEKQPFEKIDRCSEVLICNSEQTIHECKSRHWKKILNNNTDAFRGCIEVDLKDKWTNLEKYERLFVLTPGYQTLYIRC</sequence>
<evidence type="ECO:0000313" key="2">
    <source>
        <dbReference type="EnsemblPlants" id="Pp3c19_1310V3.1"/>
    </source>
</evidence>
<proteinExistence type="predicted"/>
<dbReference type="EMBL" id="ABEU02000019">
    <property type="protein sequence ID" value="PNR33716.1"/>
    <property type="molecule type" value="Genomic_DNA"/>
</dbReference>
<keyword evidence="3" id="KW-1185">Reference proteome</keyword>
<dbReference type="EnsemblPlants" id="Pp3c19_1310V3.1">
    <property type="protein sequence ID" value="Pp3c19_1310V3.1"/>
    <property type="gene ID" value="Pp3c19_1310"/>
</dbReference>
<reference evidence="1 3" key="2">
    <citation type="journal article" date="2018" name="Plant J.">
        <title>The Physcomitrella patens chromosome-scale assembly reveals moss genome structure and evolution.</title>
        <authorList>
            <person name="Lang D."/>
            <person name="Ullrich K.K."/>
            <person name="Murat F."/>
            <person name="Fuchs J."/>
            <person name="Jenkins J."/>
            <person name="Haas F.B."/>
            <person name="Piednoel M."/>
            <person name="Gundlach H."/>
            <person name="Van Bel M."/>
            <person name="Meyberg R."/>
            <person name="Vives C."/>
            <person name="Morata J."/>
            <person name="Symeonidi A."/>
            <person name="Hiss M."/>
            <person name="Muchero W."/>
            <person name="Kamisugi Y."/>
            <person name="Saleh O."/>
            <person name="Blanc G."/>
            <person name="Decker E.L."/>
            <person name="van Gessel N."/>
            <person name="Grimwood J."/>
            <person name="Hayes R.D."/>
            <person name="Graham S.W."/>
            <person name="Gunter L.E."/>
            <person name="McDaniel S.F."/>
            <person name="Hoernstein S.N.W."/>
            <person name="Larsson A."/>
            <person name="Li F.W."/>
            <person name="Perroud P.F."/>
            <person name="Phillips J."/>
            <person name="Ranjan P."/>
            <person name="Rokshar D.S."/>
            <person name="Rothfels C.J."/>
            <person name="Schneider L."/>
            <person name="Shu S."/>
            <person name="Stevenson D.W."/>
            <person name="Thummler F."/>
            <person name="Tillich M."/>
            <person name="Villarreal Aguilar J.C."/>
            <person name="Widiez T."/>
            <person name="Wong G.K."/>
            <person name="Wymore A."/>
            <person name="Zhang Y."/>
            <person name="Zimmer A.D."/>
            <person name="Quatrano R.S."/>
            <person name="Mayer K.F.X."/>
            <person name="Goodstein D."/>
            <person name="Casacuberta J.M."/>
            <person name="Vandepoele K."/>
            <person name="Reski R."/>
            <person name="Cuming A.C."/>
            <person name="Tuskan G.A."/>
            <person name="Maumus F."/>
            <person name="Salse J."/>
            <person name="Schmutz J."/>
            <person name="Rensing S.A."/>
        </authorList>
    </citation>
    <scope>NUCLEOTIDE SEQUENCE [LARGE SCALE GENOMIC DNA]</scope>
    <source>
        <strain evidence="2 3">cv. Gransden 2004</strain>
    </source>
</reference>
<reference evidence="2" key="3">
    <citation type="submission" date="2020-12" db="UniProtKB">
        <authorList>
            <consortium name="EnsemblPlants"/>
        </authorList>
    </citation>
    <scope>IDENTIFICATION</scope>
</reference>
<dbReference type="Gene3D" id="1.10.246.220">
    <property type="match status" value="1"/>
</dbReference>